<comment type="caution">
    <text evidence="3">The sequence shown here is derived from an EMBL/GenBank/DDBJ whole genome shotgun (WGS) entry which is preliminary data.</text>
</comment>
<gene>
    <name evidence="3" type="ORF">SCALIN_C04_0164</name>
</gene>
<keyword evidence="4" id="KW-1185">Reference proteome</keyword>
<sequence>MKHVFICVFGLLIIFGGVNRASAFQIVDQVNFSFGGTAPDGGDLDGYGGVSVRKLEQGGDFVEWTHHFDFLPPVANITSASLVLTFTDDFDPLVNEFGLLVDDANGASFLGEIETGAFPAVNVIGDLGLINGTFSARITSIGTQQSDFFIDSSVLTIDYEEALLPKPVPEPTTIALLGIGLVGLACGVARRKRKEKAID</sequence>
<dbReference type="NCBIfam" id="TIGR02595">
    <property type="entry name" value="PEP_CTERM"/>
    <property type="match status" value="1"/>
</dbReference>
<dbReference type="Proteomes" id="UP000218542">
    <property type="component" value="Unassembled WGS sequence"/>
</dbReference>
<evidence type="ECO:0000256" key="1">
    <source>
        <dbReference type="SAM" id="Phobius"/>
    </source>
</evidence>
<organism evidence="3 4">
    <name type="scientific">Candidatus Scalindua japonica</name>
    <dbReference type="NCBI Taxonomy" id="1284222"/>
    <lineage>
        <taxon>Bacteria</taxon>
        <taxon>Pseudomonadati</taxon>
        <taxon>Planctomycetota</taxon>
        <taxon>Candidatus Brocadiia</taxon>
        <taxon>Candidatus Brocadiales</taxon>
        <taxon>Candidatus Scalinduaceae</taxon>
        <taxon>Candidatus Scalindua</taxon>
    </lineage>
</organism>
<dbReference type="Pfam" id="PF07589">
    <property type="entry name" value="PEP-CTERM"/>
    <property type="match status" value="1"/>
</dbReference>
<dbReference type="AlphaFoldDB" id="A0A286TUX3"/>
<dbReference type="InterPro" id="IPR013424">
    <property type="entry name" value="Ice-binding_C"/>
</dbReference>
<dbReference type="OrthoDB" id="5398642at2"/>
<name>A0A286TUX3_9BACT</name>
<keyword evidence="1" id="KW-0812">Transmembrane</keyword>
<keyword evidence="1" id="KW-0472">Membrane</keyword>
<dbReference type="EMBL" id="BAOS01000004">
    <property type="protein sequence ID" value="GAX59676.1"/>
    <property type="molecule type" value="Genomic_DNA"/>
</dbReference>
<dbReference type="RefSeq" id="WP_096892811.1">
    <property type="nucleotide sequence ID" value="NZ_BAOS01000004.1"/>
</dbReference>
<evidence type="ECO:0000259" key="2">
    <source>
        <dbReference type="Pfam" id="PF07589"/>
    </source>
</evidence>
<feature type="domain" description="Ice-binding protein C-terminal" evidence="2">
    <location>
        <begin position="167"/>
        <end position="191"/>
    </location>
</feature>
<protein>
    <submittedName>
        <fullName evidence="3">7-keto-8-aminopelargonate synthetase and related enzymes</fullName>
    </submittedName>
</protein>
<evidence type="ECO:0000313" key="4">
    <source>
        <dbReference type="Proteomes" id="UP000218542"/>
    </source>
</evidence>
<accession>A0A286TUX3</accession>
<keyword evidence="1" id="KW-1133">Transmembrane helix</keyword>
<reference evidence="3 4" key="1">
    <citation type="journal article" date="2017" name="Environ. Microbiol. Rep.">
        <title>Genetic diversity of marine anaerobic ammonium-oxidizing bacteria as revealed by genomic and proteomic analyses of 'Candidatus Scalindua japonica'.</title>
        <authorList>
            <person name="Oshiki M."/>
            <person name="Mizuto K."/>
            <person name="Kimura Z."/>
            <person name="Kindaichi T."/>
            <person name="Satoh H."/>
            <person name="Okabe S."/>
        </authorList>
    </citation>
    <scope>NUCLEOTIDE SEQUENCE [LARGE SCALE GENOMIC DNA]</scope>
    <source>
        <strain evidence="4">husup-a2</strain>
    </source>
</reference>
<feature type="transmembrane region" description="Helical" evidence="1">
    <location>
        <begin position="172"/>
        <end position="189"/>
    </location>
</feature>
<proteinExistence type="predicted"/>
<evidence type="ECO:0000313" key="3">
    <source>
        <dbReference type="EMBL" id="GAX59676.1"/>
    </source>
</evidence>